<dbReference type="EMBL" id="VIIS01001514">
    <property type="protein sequence ID" value="KAF0297075.1"/>
    <property type="molecule type" value="Genomic_DNA"/>
</dbReference>
<protein>
    <submittedName>
        <fullName evidence="9">tRNA (Guanine-N(7)-)-methyltransferase non-catalytic subunit wdr4</fullName>
    </submittedName>
</protein>
<dbReference type="InterPro" id="IPR015943">
    <property type="entry name" value="WD40/YVTN_repeat-like_dom_sf"/>
</dbReference>
<comment type="function">
    <text evidence="6">Required for the Mettl1-dependent formation of N(7)-methylguanine at position 46 (m7G46) in tRNA. In the Mettl1-wuho methyltransferase complex, it is required to stabilize and induce conformational changes of the catalytic subunit. Required for binding of nanos mRNA and repression of translation by the mei-P26-bgcn-bam-sxl complex. May cooperate with mei-P26 and nanos to derepress the BMP signaling pathway. May cooperate with mei-P26 to suppress expression of a subset of microRNAs. May cooperate with mei-P26 to regulate bam expression levels in germline cells during gametogenesis. Required to promote mitosis to meiosis transition during gametogenesis. May regulate germline cell division in part by regulating ribosome biogenesis.</text>
</comment>
<dbReference type="GO" id="GO:0008168">
    <property type="term" value="F:methyltransferase activity"/>
    <property type="evidence" value="ECO:0007669"/>
    <property type="project" value="UniProtKB-KW"/>
</dbReference>
<dbReference type="InterPro" id="IPR028884">
    <property type="entry name" value="Trm82"/>
</dbReference>
<dbReference type="GO" id="GO:0005634">
    <property type="term" value="C:nucleus"/>
    <property type="evidence" value="ECO:0007669"/>
    <property type="project" value="UniProtKB-SubCell"/>
</dbReference>
<keyword evidence="2" id="KW-0853">WD repeat</keyword>
<dbReference type="Pfam" id="PF00400">
    <property type="entry name" value="WD40"/>
    <property type="match status" value="1"/>
</dbReference>
<accession>A0A6A4VSG5</accession>
<keyword evidence="9" id="KW-0808">Transferase</keyword>
<dbReference type="SMART" id="SM00320">
    <property type="entry name" value="WD40"/>
    <property type="match status" value="3"/>
</dbReference>
<dbReference type="Proteomes" id="UP000440578">
    <property type="component" value="Unassembled WGS sequence"/>
</dbReference>
<dbReference type="SUPFAM" id="SSF50978">
    <property type="entry name" value="WD40 repeat-like"/>
    <property type="match status" value="1"/>
</dbReference>
<comment type="subunit">
    <text evidence="7">Forms a heterodimer with the catalytic subunit Mettl1. Interacts with mei-P26 and weakly interacts with bgcn; required for the function or formation of the mei-P26-bgcn-bam-sxl complex. Interacts with nanos; may be involved in mei-P26-dependent derepression of the BMP signaling pathway. Interacts with Myc; the interaction may be mediated by mei-P26 and may be involved in the regulation of ribosome biogenesis.</text>
</comment>
<evidence type="ECO:0000256" key="7">
    <source>
        <dbReference type="ARBA" id="ARBA00093542"/>
    </source>
</evidence>
<dbReference type="PANTHER" id="PTHR16288:SF0">
    <property type="entry name" value="TRNA (GUANINE-N(7)-)-METHYLTRANSFERASE NON-CATALYTIC SUBUNIT WDR4"/>
    <property type="match status" value="1"/>
</dbReference>
<dbReference type="PANTHER" id="PTHR16288">
    <property type="entry name" value="WD40 REPEAT PROTEIN 4"/>
    <property type="match status" value="1"/>
</dbReference>
<sequence>MGYMSVICCGEVGNAAFIGCGGEVKLLNDCGELKRFTFPPVTTAKHPTKANGEEAGDEPQERDEQSSGRVLGVCVSPSGRLVAALNDHKTACVWRAEDGGRLASWQTTRKGSCLTFSRDEQALLVADKSGDVYKCQLGEPETKPQLILGHICMVLDMCVTGDGRHLLTSDRDEKVRVTRYPNTWSIAAYCLGHTEFVSGAVPDGGRPAGHRRRGRQLACCPVAAEGSDSSNSEQKVAVVSIAAVQAGEDSLLVVRVHRSVVEDLL</sequence>
<dbReference type="GO" id="GO:0006400">
    <property type="term" value="P:tRNA modification"/>
    <property type="evidence" value="ECO:0007669"/>
    <property type="project" value="TreeGrafter"/>
</dbReference>
<dbReference type="Gene3D" id="2.130.10.10">
    <property type="entry name" value="YVTN repeat-like/Quinoprotein amine dehydrogenase"/>
    <property type="match status" value="1"/>
</dbReference>
<reference evidence="9 10" key="1">
    <citation type="submission" date="2019-07" db="EMBL/GenBank/DDBJ databases">
        <title>Draft genome assembly of a fouling barnacle, Amphibalanus amphitrite (Darwin, 1854): The first reference genome for Thecostraca.</title>
        <authorList>
            <person name="Kim W."/>
        </authorList>
    </citation>
    <scope>NUCLEOTIDE SEQUENCE [LARGE SCALE GENOMIC DNA]</scope>
    <source>
        <strain evidence="9">SNU_AA5</strain>
        <tissue evidence="9">Soma without cirri and trophi</tissue>
    </source>
</reference>
<dbReference type="InterPro" id="IPR036322">
    <property type="entry name" value="WD40_repeat_dom_sf"/>
</dbReference>
<comment type="subcellular location">
    <subcellularLocation>
        <location evidence="1">Nucleus</location>
    </subcellularLocation>
</comment>
<evidence type="ECO:0000256" key="2">
    <source>
        <dbReference type="ARBA" id="ARBA00022574"/>
    </source>
</evidence>
<name>A0A6A4VSG5_AMPAM</name>
<keyword evidence="5" id="KW-0539">Nucleus</keyword>
<keyword evidence="4" id="KW-0677">Repeat</keyword>
<evidence type="ECO:0000256" key="3">
    <source>
        <dbReference type="ARBA" id="ARBA00022694"/>
    </source>
</evidence>
<evidence type="ECO:0000313" key="10">
    <source>
        <dbReference type="Proteomes" id="UP000440578"/>
    </source>
</evidence>
<evidence type="ECO:0000256" key="5">
    <source>
        <dbReference type="ARBA" id="ARBA00023242"/>
    </source>
</evidence>
<dbReference type="GO" id="GO:0005829">
    <property type="term" value="C:cytosol"/>
    <property type="evidence" value="ECO:0007669"/>
    <property type="project" value="TreeGrafter"/>
</dbReference>
<dbReference type="OrthoDB" id="371245at2759"/>
<gene>
    <name evidence="9" type="primary">wdr4</name>
    <name evidence="9" type="ORF">FJT64_005456</name>
</gene>
<evidence type="ECO:0000256" key="8">
    <source>
        <dbReference type="SAM" id="MobiDB-lite"/>
    </source>
</evidence>
<dbReference type="GO" id="GO:0043527">
    <property type="term" value="C:tRNA methyltransferase complex"/>
    <property type="evidence" value="ECO:0007669"/>
    <property type="project" value="TreeGrafter"/>
</dbReference>
<evidence type="ECO:0000256" key="6">
    <source>
        <dbReference type="ARBA" id="ARBA00093337"/>
    </source>
</evidence>
<evidence type="ECO:0000313" key="9">
    <source>
        <dbReference type="EMBL" id="KAF0297075.1"/>
    </source>
</evidence>
<evidence type="ECO:0000256" key="1">
    <source>
        <dbReference type="ARBA" id="ARBA00004123"/>
    </source>
</evidence>
<organism evidence="9 10">
    <name type="scientific">Amphibalanus amphitrite</name>
    <name type="common">Striped barnacle</name>
    <name type="synonym">Balanus amphitrite</name>
    <dbReference type="NCBI Taxonomy" id="1232801"/>
    <lineage>
        <taxon>Eukaryota</taxon>
        <taxon>Metazoa</taxon>
        <taxon>Ecdysozoa</taxon>
        <taxon>Arthropoda</taxon>
        <taxon>Crustacea</taxon>
        <taxon>Multicrustacea</taxon>
        <taxon>Cirripedia</taxon>
        <taxon>Thoracica</taxon>
        <taxon>Thoracicalcarea</taxon>
        <taxon>Balanomorpha</taxon>
        <taxon>Balanoidea</taxon>
        <taxon>Balanidae</taxon>
        <taxon>Amphibalaninae</taxon>
        <taxon>Amphibalanus</taxon>
    </lineage>
</organism>
<dbReference type="AlphaFoldDB" id="A0A6A4VSG5"/>
<keyword evidence="9" id="KW-0489">Methyltransferase</keyword>
<comment type="caution">
    <text evidence="9">The sequence shown here is derived from an EMBL/GenBank/DDBJ whole genome shotgun (WGS) entry which is preliminary data.</text>
</comment>
<dbReference type="GO" id="GO:0036265">
    <property type="term" value="P:RNA (guanine-N7)-methylation"/>
    <property type="evidence" value="ECO:0007669"/>
    <property type="project" value="InterPro"/>
</dbReference>
<keyword evidence="3" id="KW-0819">tRNA processing</keyword>
<keyword evidence="10" id="KW-1185">Reference proteome</keyword>
<evidence type="ECO:0000256" key="4">
    <source>
        <dbReference type="ARBA" id="ARBA00022737"/>
    </source>
</evidence>
<proteinExistence type="predicted"/>
<dbReference type="InterPro" id="IPR001680">
    <property type="entry name" value="WD40_rpt"/>
</dbReference>
<feature type="region of interest" description="Disordered" evidence="8">
    <location>
        <begin position="41"/>
        <end position="69"/>
    </location>
</feature>